<evidence type="ECO:0000313" key="1">
    <source>
        <dbReference type="EMBL" id="CAB4317127.1"/>
    </source>
</evidence>
<sequence>MPVRRKPKHVVNNLENKGSKGGNFGSRFDTLKNVSEGSANDGVSFRVNAGKHNYGEKVWTKSKNKTLSPWKSLNDISNKPSSKSVKRTDGSIFMSQSNNTVAGGLAIEGRLVNGEQRIWNHISVNEQLNNWISGQKNYKGNGAYVFRHQPTNITHLKMMLGEKHTIEEGVFPLASKAHDGTIPSKLVNPALGQMNSPIRDLAYNTFTIVDKS</sequence>
<accession>A0A6J5XXZ5</accession>
<gene>
    <name evidence="1" type="ORF">ORAREDHAP_LOCUS43810</name>
</gene>
<evidence type="ECO:0000313" key="2">
    <source>
        <dbReference type="Proteomes" id="UP000507245"/>
    </source>
</evidence>
<proteinExistence type="predicted"/>
<keyword evidence="2" id="KW-1185">Reference proteome</keyword>
<dbReference type="Proteomes" id="UP000507245">
    <property type="component" value="Unassembled WGS sequence"/>
</dbReference>
<dbReference type="AlphaFoldDB" id="A0A6J5XXZ5"/>
<dbReference type="EMBL" id="CAEKKB010000007">
    <property type="protein sequence ID" value="CAB4317127.1"/>
    <property type="molecule type" value="Genomic_DNA"/>
</dbReference>
<name>A0A6J5XXZ5_PRUAR</name>
<reference evidence="2" key="1">
    <citation type="journal article" date="2020" name="Genome Biol.">
        <title>Gamete binning: chromosome-level and haplotype-resolved genome assembly enabled by high-throughput single-cell sequencing of gamete genomes.</title>
        <authorList>
            <person name="Campoy J.A."/>
            <person name="Sun H."/>
            <person name="Goel M."/>
            <person name="Jiao W.-B."/>
            <person name="Folz-Donahue K."/>
            <person name="Wang N."/>
            <person name="Rubio M."/>
            <person name="Liu C."/>
            <person name="Kukat C."/>
            <person name="Ruiz D."/>
            <person name="Huettel B."/>
            <person name="Schneeberger K."/>
        </authorList>
    </citation>
    <scope>NUCLEOTIDE SEQUENCE [LARGE SCALE GENOMIC DNA]</scope>
    <source>
        <strain evidence="2">cv. Rojo Pasion</strain>
    </source>
</reference>
<organism evidence="1 2">
    <name type="scientific">Prunus armeniaca</name>
    <name type="common">Apricot</name>
    <name type="synonym">Armeniaca vulgaris</name>
    <dbReference type="NCBI Taxonomy" id="36596"/>
    <lineage>
        <taxon>Eukaryota</taxon>
        <taxon>Viridiplantae</taxon>
        <taxon>Streptophyta</taxon>
        <taxon>Embryophyta</taxon>
        <taxon>Tracheophyta</taxon>
        <taxon>Spermatophyta</taxon>
        <taxon>Magnoliopsida</taxon>
        <taxon>eudicotyledons</taxon>
        <taxon>Gunneridae</taxon>
        <taxon>Pentapetalae</taxon>
        <taxon>rosids</taxon>
        <taxon>fabids</taxon>
        <taxon>Rosales</taxon>
        <taxon>Rosaceae</taxon>
        <taxon>Amygdaloideae</taxon>
        <taxon>Amygdaleae</taxon>
        <taxon>Prunus</taxon>
    </lineage>
</organism>
<protein>
    <submittedName>
        <fullName evidence="1">Uncharacterized protein</fullName>
    </submittedName>
</protein>